<sequence>MTRPLPDESDDPIAAAGYPGIELFGYREAEGIDVEHWLQARWSGWLYGLAANLLWQRRLCLAVLADHPAATEMEHSFQALADREDGSLNRSQWRGLEAALRNVPLPAGTEADPARCHWLAGYFDGFEASLEWPRQTFPDFAWMREWERAGPAGRRLPFVLGIVLAGNRVVEVLPGGPAARAGMTAGMRIVAIDGRAVAWEDGVRRALVQCRSGQVLQVGVEVEAQAQAPAADPRAAAPPLRRQLAVVPVASSGLAVDAAAWL</sequence>
<dbReference type="Pfam" id="PF17820">
    <property type="entry name" value="PDZ_6"/>
    <property type="match status" value="1"/>
</dbReference>
<protein>
    <submittedName>
        <fullName evidence="2">PDZ domain-containing protein</fullName>
    </submittedName>
</protein>
<accession>A0ABT3JSH2</accession>
<comment type="caution">
    <text evidence="2">The sequence shown here is derived from an EMBL/GenBank/DDBJ whole genome shotgun (WGS) entry which is preliminary data.</text>
</comment>
<dbReference type="SUPFAM" id="SSF50156">
    <property type="entry name" value="PDZ domain-like"/>
    <property type="match status" value="1"/>
</dbReference>
<feature type="domain" description="PDZ" evidence="1">
    <location>
        <begin position="160"/>
        <end position="197"/>
    </location>
</feature>
<dbReference type="RefSeq" id="WP_265126395.1">
    <property type="nucleotide sequence ID" value="NZ_JAPCHY010000002.1"/>
</dbReference>
<dbReference type="Gene3D" id="2.30.42.10">
    <property type="match status" value="1"/>
</dbReference>
<evidence type="ECO:0000259" key="1">
    <source>
        <dbReference type="PROSITE" id="PS50106"/>
    </source>
</evidence>
<dbReference type="InterPro" id="IPR036034">
    <property type="entry name" value="PDZ_sf"/>
</dbReference>
<dbReference type="SMART" id="SM00228">
    <property type="entry name" value="PDZ"/>
    <property type="match status" value="1"/>
</dbReference>
<dbReference type="Proteomes" id="UP001209922">
    <property type="component" value="Unassembled WGS sequence"/>
</dbReference>
<keyword evidence="3" id="KW-1185">Reference proteome</keyword>
<name>A0ABT3JSH2_9XANT</name>
<dbReference type="InterPro" id="IPR041489">
    <property type="entry name" value="PDZ_6"/>
</dbReference>
<proteinExistence type="predicted"/>
<organism evidence="2 3">
    <name type="scientific">Xanthomonas chitinilytica</name>
    <dbReference type="NCBI Taxonomy" id="2989819"/>
    <lineage>
        <taxon>Bacteria</taxon>
        <taxon>Pseudomonadati</taxon>
        <taxon>Pseudomonadota</taxon>
        <taxon>Gammaproteobacteria</taxon>
        <taxon>Lysobacterales</taxon>
        <taxon>Lysobacteraceae</taxon>
        <taxon>Xanthomonas</taxon>
    </lineage>
</organism>
<gene>
    <name evidence="2" type="ORF">OK345_02845</name>
</gene>
<evidence type="ECO:0000313" key="3">
    <source>
        <dbReference type="Proteomes" id="UP001209922"/>
    </source>
</evidence>
<dbReference type="PROSITE" id="PS50106">
    <property type="entry name" value="PDZ"/>
    <property type="match status" value="1"/>
</dbReference>
<dbReference type="InterPro" id="IPR001478">
    <property type="entry name" value="PDZ"/>
</dbReference>
<dbReference type="EMBL" id="JAPCHY010000002">
    <property type="protein sequence ID" value="MCW4471442.1"/>
    <property type="molecule type" value="Genomic_DNA"/>
</dbReference>
<reference evidence="2 3" key="1">
    <citation type="submission" date="2022-10" db="EMBL/GenBank/DDBJ databases">
        <title>Xanthomonas sp. H13-6.</title>
        <authorList>
            <person name="Liu X."/>
            <person name="Deng Z."/>
            <person name="Jiang Y."/>
            <person name="Yu T."/>
            <person name="Ai J."/>
        </authorList>
    </citation>
    <scope>NUCLEOTIDE SEQUENCE [LARGE SCALE GENOMIC DNA]</scope>
    <source>
        <strain evidence="2 3">H13-6</strain>
    </source>
</reference>
<evidence type="ECO:0000313" key="2">
    <source>
        <dbReference type="EMBL" id="MCW4471442.1"/>
    </source>
</evidence>